<dbReference type="PROSITE" id="PS50890">
    <property type="entry name" value="PUA"/>
    <property type="match status" value="1"/>
</dbReference>
<dbReference type="SUPFAM" id="SSF88697">
    <property type="entry name" value="PUA domain-like"/>
    <property type="match status" value="1"/>
</dbReference>
<evidence type="ECO:0000256" key="5">
    <source>
        <dbReference type="ARBA" id="ARBA00022679"/>
    </source>
</evidence>
<evidence type="ECO:0000259" key="9">
    <source>
        <dbReference type="SMART" id="SM00359"/>
    </source>
</evidence>
<dbReference type="CDD" id="cd21153">
    <property type="entry name" value="PUA_RlmI"/>
    <property type="match status" value="1"/>
</dbReference>
<dbReference type="GO" id="GO:0003723">
    <property type="term" value="F:RNA binding"/>
    <property type="evidence" value="ECO:0007669"/>
    <property type="project" value="UniProtKB-KW"/>
</dbReference>
<dbReference type="InterPro" id="IPR002478">
    <property type="entry name" value="PUA"/>
</dbReference>
<sequence length="395" mass="44671">MNYPRIYLKPGKEESLMRFHPWVFSGAIVRTDEEPEEGEVVEIYTSQKAFIAEGHYQIGSIAVRILSFKQEIIDAGFWKRKLEAAYEMRKSIGLVHGTNNNIYRLVYGEGDNLPGLIIDVYGKTAVMQAHSVGMHRERMTIAQALIEVTGGGMEHVYYKSETTLPFKADIYPENGFLIGGSSDNIAQEYGLRFHVDWLKGQKTGFFVDQRENRALLERYAEGRSVLNMFCYTGGFSSYAMRGKAELVHSVDSSAKAVELTNQNMALDFPDDSRHTAFAEDAFKYLDEMEYGAYDLIVLDPPAFAKHRDVLRSGLQGYRRLNAKAFEKIGSGGILFTFSCSQVVTKDNFRTTVFTAAAMSKRNVRILHQLTQPADHPVNIYHPEGEYLKGLVLYVE</sequence>
<dbReference type="GO" id="GO:0008168">
    <property type="term" value="F:methyltransferase activity"/>
    <property type="evidence" value="ECO:0007669"/>
    <property type="project" value="UniProtKB-KW"/>
</dbReference>
<dbReference type="SMART" id="SM00359">
    <property type="entry name" value="PUA"/>
    <property type="match status" value="1"/>
</dbReference>
<dbReference type="Gene3D" id="3.40.50.150">
    <property type="entry name" value="Vaccinia Virus protein VP39"/>
    <property type="match status" value="1"/>
</dbReference>
<keyword evidence="6" id="KW-0949">S-adenosyl-L-methionine</keyword>
<dbReference type="EMBL" id="SNRY01000161">
    <property type="protein sequence ID" value="KAA6345664.1"/>
    <property type="molecule type" value="Genomic_DNA"/>
</dbReference>
<dbReference type="GO" id="GO:0006364">
    <property type="term" value="P:rRNA processing"/>
    <property type="evidence" value="ECO:0007669"/>
    <property type="project" value="UniProtKB-KW"/>
</dbReference>
<evidence type="ECO:0000256" key="3">
    <source>
        <dbReference type="ARBA" id="ARBA00022552"/>
    </source>
</evidence>
<keyword evidence="2" id="KW-0963">Cytoplasm</keyword>
<dbReference type="GO" id="GO:0032259">
    <property type="term" value="P:methylation"/>
    <property type="evidence" value="ECO:0007669"/>
    <property type="project" value="UniProtKB-KW"/>
</dbReference>
<evidence type="ECO:0000256" key="7">
    <source>
        <dbReference type="ARBA" id="ARBA00022884"/>
    </source>
</evidence>
<protein>
    <submittedName>
        <fullName evidence="10">Ribosomal RNA large subunit methyltransferase I</fullName>
        <ecNumber evidence="10">2.1.1.191</ecNumber>
    </submittedName>
</protein>
<keyword evidence="5 10" id="KW-0808">Transferase</keyword>
<dbReference type="InterPro" id="IPR029063">
    <property type="entry name" value="SAM-dependent_MTases_sf"/>
</dbReference>
<comment type="similarity">
    <text evidence="8">Belongs to the methyltransferase superfamily. RlmI family.</text>
</comment>
<organism evidence="10">
    <name type="scientific">termite gut metagenome</name>
    <dbReference type="NCBI Taxonomy" id="433724"/>
    <lineage>
        <taxon>unclassified sequences</taxon>
        <taxon>metagenomes</taxon>
        <taxon>organismal metagenomes</taxon>
    </lineage>
</organism>
<accession>A0A5J4SHE8</accession>
<evidence type="ECO:0000256" key="6">
    <source>
        <dbReference type="ARBA" id="ARBA00022691"/>
    </source>
</evidence>
<feature type="domain" description="PUA" evidence="9">
    <location>
        <begin position="4"/>
        <end position="87"/>
    </location>
</feature>
<dbReference type="GO" id="GO:0005737">
    <property type="term" value="C:cytoplasm"/>
    <property type="evidence" value="ECO:0007669"/>
    <property type="project" value="UniProtKB-SubCell"/>
</dbReference>
<name>A0A5J4SHE8_9ZZZZ</name>
<dbReference type="AlphaFoldDB" id="A0A5J4SHE8"/>
<evidence type="ECO:0000256" key="2">
    <source>
        <dbReference type="ARBA" id="ARBA00022490"/>
    </source>
</evidence>
<dbReference type="InterPro" id="IPR041532">
    <property type="entry name" value="RlmI-like_PUA"/>
</dbReference>
<dbReference type="PANTHER" id="PTHR42873:SF1">
    <property type="entry name" value="S-ADENOSYLMETHIONINE-DEPENDENT METHYLTRANSFERASE DOMAIN-CONTAINING PROTEIN"/>
    <property type="match status" value="1"/>
</dbReference>
<comment type="subcellular location">
    <subcellularLocation>
        <location evidence="1">Cytoplasm</location>
    </subcellularLocation>
</comment>
<dbReference type="Pfam" id="PF10672">
    <property type="entry name" value="Methyltrans_SAM"/>
    <property type="match status" value="1"/>
</dbReference>
<dbReference type="Pfam" id="PF17785">
    <property type="entry name" value="PUA_3"/>
    <property type="match status" value="1"/>
</dbReference>
<gene>
    <name evidence="10" type="ORF">EZS27_006803</name>
</gene>
<dbReference type="Gene3D" id="3.30.750.80">
    <property type="entry name" value="RNA methyltransferase domain (HRMD) like"/>
    <property type="match status" value="1"/>
</dbReference>
<dbReference type="CDD" id="cd11572">
    <property type="entry name" value="RlmI_M_like"/>
    <property type="match status" value="1"/>
</dbReference>
<dbReference type="EC" id="2.1.1.191" evidence="10"/>
<proteinExistence type="inferred from homology"/>
<keyword evidence="7" id="KW-0694">RNA-binding</keyword>
<dbReference type="InterPro" id="IPR019614">
    <property type="entry name" value="SAM-dep_methyl-trfase"/>
</dbReference>
<evidence type="ECO:0000256" key="8">
    <source>
        <dbReference type="ARBA" id="ARBA00038091"/>
    </source>
</evidence>
<dbReference type="CDD" id="cd02440">
    <property type="entry name" value="AdoMet_MTases"/>
    <property type="match status" value="1"/>
</dbReference>
<keyword evidence="4 10" id="KW-0489">Methyltransferase</keyword>
<comment type="caution">
    <text evidence="10">The sequence shown here is derived from an EMBL/GenBank/DDBJ whole genome shotgun (WGS) entry which is preliminary data.</text>
</comment>
<dbReference type="PANTHER" id="PTHR42873">
    <property type="entry name" value="RIBOSOMAL RNA LARGE SUBUNIT METHYLTRANSFERASE"/>
    <property type="match status" value="1"/>
</dbReference>
<dbReference type="SUPFAM" id="SSF53335">
    <property type="entry name" value="S-adenosyl-L-methionine-dependent methyltransferases"/>
    <property type="match status" value="1"/>
</dbReference>
<dbReference type="InterPro" id="IPR036974">
    <property type="entry name" value="PUA_sf"/>
</dbReference>
<reference evidence="10" key="1">
    <citation type="submission" date="2019-03" db="EMBL/GenBank/DDBJ databases">
        <title>Single cell metagenomics reveals metabolic interactions within the superorganism composed of flagellate Streblomastix strix and complex community of Bacteroidetes bacteria on its surface.</title>
        <authorList>
            <person name="Treitli S.C."/>
            <person name="Kolisko M."/>
            <person name="Husnik F."/>
            <person name="Keeling P."/>
            <person name="Hampl V."/>
        </authorList>
    </citation>
    <scope>NUCLEOTIDE SEQUENCE</scope>
    <source>
        <strain evidence="10">STM</strain>
    </source>
</reference>
<evidence type="ECO:0000256" key="4">
    <source>
        <dbReference type="ARBA" id="ARBA00022603"/>
    </source>
</evidence>
<evidence type="ECO:0000313" key="10">
    <source>
        <dbReference type="EMBL" id="KAA6345664.1"/>
    </source>
</evidence>
<keyword evidence="3" id="KW-0698">rRNA processing</keyword>
<dbReference type="Gene3D" id="2.30.130.10">
    <property type="entry name" value="PUA domain"/>
    <property type="match status" value="1"/>
</dbReference>
<dbReference type="InterPro" id="IPR015947">
    <property type="entry name" value="PUA-like_sf"/>
</dbReference>
<evidence type="ECO:0000256" key="1">
    <source>
        <dbReference type="ARBA" id="ARBA00004496"/>
    </source>
</evidence>